<gene>
    <name evidence="1" type="ORF">CA163_00395</name>
</gene>
<dbReference type="RefSeq" id="WP_005478084.1">
    <property type="nucleotide sequence ID" value="NZ_CAMFGX010000004.1"/>
</dbReference>
<name>A0A0L8RX74_VIBPH</name>
<sequence length="250" mass="29647">MSNINNSVSLFIRDTVDGEFDKATSKQSNTDDDFSKILNQMSKVESRDIDLSFVLDQEEEDEDEECDTELLQNTRSIESVKERGLLNFLFRHPTKNVYIRPTNKKRDIEQNEIVLTLQYQQSNYNFKWRKIEIEGVKVRLEKNTPGLRVFNSLHFDNNNFVSIIDEKIYSKNNEFAYLSSDFKKYINVENYTRSIAIPLASTMSFDLSVNYFNQINTLNKYRVLYKKKYYIFEFENGKLVNFMRGYNDGY</sequence>
<dbReference type="SMR" id="A0A0L8RX74"/>
<dbReference type="EMBL" id="NIXT01000006">
    <property type="protein sequence ID" value="OXE34803.1"/>
    <property type="molecule type" value="Genomic_DNA"/>
</dbReference>
<accession>A0A0L8RX74</accession>
<evidence type="ECO:0000313" key="1">
    <source>
        <dbReference type="EMBL" id="OXE34803.1"/>
    </source>
</evidence>
<protein>
    <submittedName>
        <fullName evidence="1">Uncharacterized protein</fullName>
    </submittedName>
</protein>
<comment type="caution">
    <text evidence="1">The sequence shown here is derived from an EMBL/GenBank/DDBJ whole genome shotgun (WGS) entry which is preliminary data.</text>
</comment>
<dbReference type="Proteomes" id="UP000214596">
    <property type="component" value="Unassembled WGS sequence"/>
</dbReference>
<proteinExistence type="predicted"/>
<reference evidence="1 2" key="1">
    <citation type="journal article" date="2017" name="Appl. Environ. Microbiol.">
        <title>Parallel evolution of two clades of a major Atlantic endemic Vibrio parahaemolyticus pathogen lineage by independent acquisition of related pathogenicity islands.</title>
        <authorList>
            <person name="Xu F."/>
            <person name="Gonzalez-Escalona N."/>
            <person name="Drees K.P."/>
            <person name="Sebra R.P."/>
            <person name="Cooper V.S."/>
            <person name="Jones S.H."/>
            <person name="Whistler C.A."/>
        </authorList>
    </citation>
    <scope>NUCLEOTIDE SEQUENCE [LARGE SCALE GENOMIC DNA]</scope>
    <source>
        <strain evidence="1 2">MAVP-3</strain>
    </source>
</reference>
<dbReference type="GeneID" id="1192032"/>
<evidence type="ECO:0000313" key="2">
    <source>
        <dbReference type="Proteomes" id="UP000214596"/>
    </source>
</evidence>
<organism evidence="1 2">
    <name type="scientific">Vibrio parahaemolyticus</name>
    <dbReference type="NCBI Taxonomy" id="670"/>
    <lineage>
        <taxon>Bacteria</taxon>
        <taxon>Pseudomonadati</taxon>
        <taxon>Pseudomonadota</taxon>
        <taxon>Gammaproteobacteria</taxon>
        <taxon>Vibrionales</taxon>
        <taxon>Vibrionaceae</taxon>
        <taxon>Vibrio</taxon>
    </lineage>
</organism>
<dbReference type="AlphaFoldDB" id="A0A0L8RX74"/>